<dbReference type="PRINTS" id="PR00385">
    <property type="entry name" value="P450"/>
</dbReference>
<dbReference type="Proteomes" id="UP000256269">
    <property type="component" value="Unassembled WGS sequence"/>
</dbReference>
<dbReference type="CDD" id="cd11049">
    <property type="entry name" value="CYP170A1-like"/>
    <property type="match status" value="1"/>
</dbReference>
<evidence type="ECO:0000256" key="9">
    <source>
        <dbReference type="SAM" id="MobiDB-lite"/>
    </source>
</evidence>
<dbReference type="PANTHER" id="PTHR24291:SF50">
    <property type="entry name" value="BIFUNCTIONAL ALBAFLAVENONE MONOOXYGENASE_TERPENE SYNTHASE"/>
    <property type="match status" value="1"/>
</dbReference>
<keyword evidence="4 8" id="KW-0560">Oxidoreductase</keyword>
<dbReference type="PRINTS" id="PR00463">
    <property type="entry name" value="EP450I"/>
</dbReference>
<evidence type="ECO:0000313" key="11">
    <source>
        <dbReference type="Proteomes" id="UP000256269"/>
    </source>
</evidence>
<dbReference type="Pfam" id="PF00067">
    <property type="entry name" value="p450"/>
    <property type="match status" value="1"/>
</dbReference>
<dbReference type="GO" id="GO:0005506">
    <property type="term" value="F:iron ion binding"/>
    <property type="evidence" value="ECO:0007669"/>
    <property type="project" value="InterPro"/>
</dbReference>
<evidence type="ECO:0000256" key="6">
    <source>
        <dbReference type="ARBA" id="ARBA00023033"/>
    </source>
</evidence>
<keyword evidence="2 7" id="KW-0349">Heme</keyword>
<comment type="cofactor">
    <cofactor evidence="7">
        <name>heme</name>
        <dbReference type="ChEBI" id="CHEBI:30413"/>
    </cofactor>
</comment>
<name>A0A3E0GZL1_9PSEU</name>
<dbReference type="Gene3D" id="1.10.630.10">
    <property type="entry name" value="Cytochrome P450"/>
    <property type="match status" value="1"/>
</dbReference>
<reference evidence="10 11" key="1">
    <citation type="submission" date="2018-08" db="EMBL/GenBank/DDBJ databases">
        <title>Genomic Encyclopedia of Archaeal and Bacterial Type Strains, Phase II (KMG-II): from individual species to whole genera.</title>
        <authorList>
            <person name="Goeker M."/>
        </authorList>
    </citation>
    <scope>NUCLEOTIDE SEQUENCE [LARGE SCALE GENOMIC DNA]</scope>
    <source>
        <strain evidence="10 11">DSM 45791</strain>
    </source>
</reference>
<keyword evidence="11" id="KW-1185">Reference proteome</keyword>
<dbReference type="InterPro" id="IPR050196">
    <property type="entry name" value="Cytochrome_P450_Monoox"/>
</dbReference>
<evidence type="ECO:0000256" key="3">
    <source>
        <dbReference type="ARBA" id="ARBA00022723"/>
    </source>
</evidence>
<sequence length="454" mass="50547">MGWEGLSDNQNVTSDAPVVPGRRPVIGHTAAMLRRPLNFLSSLPAYGEVVKIYLGPLPVYMATTPELALRLLAADADSYDKGIVFDKMRPLFGNGLATSNGDFNKRQRRLVLPAFHRTRIASYAESTMSRLAQDSIRDWKAGQVVAVDEHMQNLVLSIAGRTLFATELGQDVLDEIQRSVPDLLDNVLVRAFSPKVVERLPIPGNRRFDAAAARLRETIPRVVLAAREDGTDHGDLVSMLLLARDEDTGEGMTDEQVHDEVVTILTTGAETTAVALAWFFHEIAAQPDIERRFHAELDRVLEGRPVTFADLPRLEYTQRITNEILRRNPPLILMRRTRTDTTLGGVPIPAGTEVAVSQHTLHRDPRWFPDPDRFDPDRWLPSRAEKLPRGAFIPFGAGPRLCPGHLFAQTEIAMVAATVAARWRLVPVPGVRVKPRLAATMQPNRLPMTVLPRH</sequence>
<dbReference type="AlphaFoldDB" id="A0A3E0GZL1"/>
<dbReference type="GO" id="GO:0020037">
    <property type="term" value="F:heme binding"/>
    <property type="evidence" value="ECO:0007669"/>
    <property type="project" value="InterPro"/>
</dbReference>
<evidence type="ECO:0000256" key="7">
    <source>
        <dbReference type="PIRSR" id="PIRSR602401-1"/>
    </source>
</evidence>
<comment type="similarity">
    <text evidence="1 8">Belongs to the cytochrome P450 family.</text>
</comment>
<dbReference type="PROSITE" id="PS00086">
    <property type="entry name" value="CYTOCHROME_P450"/>
    <property type="match status" value="1"/>
</dbReference>
<dbReference type="EMBL" id="QUNO01000018">
    <property type="protein sequence ID" value="REH35382.1"/>
    <property type="molecule type" value="Genomic_DNA"/>
</dbReference>
<keyword evidence="3 7" id="KW-0479">Metal-binding</keyword>
<dbReference type="InterPro" id="IPR002401">
    <property type="entry name" value="Cyt_P450_E_grp-I"/>
</dbReference>
<dbReference type="OrthoDB" id="5290182at2"/>
<comment type="caution">
    <text evidence="10">The sequence shown here is derived from an EMBL/GenBank/DDBJ whole genome shotgun (WGS) entry which is preliminary data.</text>
</comment>
<dbReference type="SUPFAM" id="SSF48264">
    <property type="entry name" value="Cytochrome P450"/>
    <property type="match status" value="1"/>
</dbReference>
<dbReference type="GO" id="GO:0016705">
    <property type="term" value="F:oxidoreductase activity, acting on paired donors, with incorporation or reduction of molecular oxygen"/>
    <property type="evidence" value="ECO:0007669"/>
    <property type="project" value="InterPro"/>
</dbReference>
<evidence type="ECO:0000256" key="1">
    <source>
        <dbReference type="ARBA" id="ARBA00010617"/>
    </source>
</evidence>
<protein>
    <submittedName>
        <fullName evidence="10">Cytochrome P450</fullName>
    </submittedName>
</protein>
<accession>A0A3E0GZL1</accession>
<proteinExistence type="inferred from homology"/>
<keyword evidence="5 7" id="KW-0408">Iron</keyword>
<dbReference type="GO" id="GO:0004497">
    <property type="term" value="F:monooxygenase activity"/>
    <property type="evidence" value="ECO:0007669"/>
    <property type="project" value="UniProtKB-KW"/>
</dbReference>
<dbReference type="InterPro" id="IPR017972">
    <property type="entry name" value="Cyt_P450_CS"/>
</dbReference>
<evidence type="ECO:0000256" key="8">
    <source>
        <dbReference type="RuleBase" id="RU000461"/>
    </source>
</evidence>
<feature type="binding site" description="axial binding residue" evidence="7">
    <location>
        <position position="402"/>
    </location>
    <ligand>
        <name>heme</name>
        <dbReference type="ChEBI" id="CHEBI:30413"/>
    </ligand>
    <ligandPart>
        <name>Fe</name>
        <dbReference type="ChEBI" id="CHEBI:18248"/>
    </ligandPart>
</feature>
<evidence type="ECO:0000256" key="5">
    <source>
        <dbReference type="ARBA" id="ARBA00023004"/>
    </source>
</evidence>
<organism evidence="10 11">
    <name type="scientific">Kutzneria buriramensis</name>
    <dbReference type="NCBI Taxonomy" id="1045776"/>
    <lineage>
        <taxon>Bacteria</taxon>
        <taxon>Bacillati</taxon>
        <taxon>Actinomycetota</taxon>
        <taxon>Actinomycetes</taxon>
        <taxon>Pseudonocardiales</taxon>
        <taxon>Pseudonocardiaceae</taxon>
        <taxon>Kutzneria</taxon>
    </lineage>
</organism>
<dbReference type="InterPro" id="IPR036396">
    <property type="entry name" value="Cyt_P450_sf"/>
</dbReference>
<dbReference type="InterPro" id="IPR001128">
    <property type="entry name" value="Cyt_P450"/>
</dbReference>
<feature type="region of interest" description="Disordered" evidence="9">
    <location>
        <begin position="1"/>
        <end position="20"/>
    </location>
</feature>
<gene>
    <name evidence="10" type="ORF">BCF44_118243</name>
</gene>
<evidence type="ECO:0000256" key="4">
    <source>
        <dbReference type="ARBA" id="ARBA00023002"/>
    </source>
</evidence>
<dbReference type="PANTHER" id="PTHR24291">
    <property type="entry name" value="CYTOCHROME P450 FAMILY 4"/>
    <property type="match status" value="1"/>
</dbReference>
<keyword evidence="6 8" id="KW-0503">Monooxygenase</keyword>
<evidence type="ECO:0000313" key="10">
    <source>
        <dbReference type="EMBL" id="REH35382.1"/>
    </source>
</evidence>
<evidence type="ECO:0000256" key="2">
    <source>
        <dbReference type="ARBA" id="ARBA00022617"/>
    </source>
</evidence>